<sequence length="171" mass="18622">MPINIRTTDLQRVLAFVLVAAILAGCSTMGASFGGRAGDLVDVPGVEFYASDQAISEAKAHFRRGNYGHSATLYKRAFELNAKDAEALNGLAASYDRLRRFDLADRAYEQLYKLSGGTAAYYNNVGYSYLLRGNLIAARTNFLKAYELDPDNATVANNLQLLGSSHSVAQR</sequence>
<gene>
    <name evidence="2" type="ORF">NF348_08775</name>
</gene>
<dbReference type="PROSITE" id="PS51257">
    <property type="entry name" value="PROKAR_LIPOPROTEIN"/>
    <property type="match status" value="1"/>
</dbReference>
<dbReference type="EMBL" id="JAMWDU010000003">
    <property type="protein sequence ID" value="MCP8887196.1"/>
    <property type="molecule type" value="Genomic_DNA"/>
</dbReference>
<dbReference type="Gene3D" id="1.25.40.10">
    <property type="entry name" value="Tetratricopeptide repeat domain"/>
    <property type="match status" value="1"/>
</dbReference>
<dbReference type="Proteomes" id="UP001060275">
    <property type="component" value="Unassembled WGS sequence"/>
</dbReference>
<evidence type="ECO:0000256" key="1">
    <source>
        <dbReference type="PROSITE-ProRule" id="PRU00339"/>
    </source>
</evidence>
<dbReference type="SMART" id="SM00028">
    <property type="entry name" value="TPR"/>
    <property type="match status" value="3"/>
</dbReference>
<reference evidence="2" key="1">
    <citation type="submission" date="2022-06" db="EMBL/GenBank/DDBJ databases">
        <title>Devosia sp. XJ19-45 genome assembly.</title>
        <authorList>
            <person name="Li B."/>
            <person name="Cai M."/>
            <person name="Nie G."/>
            <person name="Li W."/>
        </authorList>
    </citation>
    <scope>NUCLEOTIDE SEQUENCE</scope>
    <source>
        <strain evidence="2">XJ19-45</strain>
    </source>
</reference>
<feature type="repeat" description="TPR" evidence="1">
    <location>
        <begin position="119"/>
        <end position="152"/>
    </location>
</feature>
<name>A0A9Q4FR93_9HYPH</name>
<evidence type="ECO:0000313" key="3">
    <source>
        <dbReference type="Proteomes" id="UP001060275"/>
    </source>
</evidence>
<dbReference type="AlphaFoldDB" id="A0A9Q4FR93"/>
<evidence type="ECO:0000313" key="2">
    <source>
        <dbReference type="EMBL" id="MCP8887196.1"/>
    </source>
</evidence>
<dbReference type="InterPro" id="IPR011990">
    <property type="entry name" value="TPR-like_helical_dom_sf"/>
</dbReference>
<organism evidence="2 3">
    <name type="scientific">Devosia ureilytica</name>
    <dbReference type="NCBI Taxonomy" id="2952754"/>
    <lineage>
        <taxon>Bacteria</taxon>
        <taxon>Pseudomonadati</taxon>
        <taxon>Pseudomonadota</taxon>
        <taxon>Alphaproteobacteria</taxon>
        <taxon>Hyphomicrobiales</taxon>
        <taxon>Devosiaceae</taxon>
        <taxon>Devosia</taxon>
    </lineage>
</organism>
<comment type="caution">
    <text evidence="2">The sequence shown here is derived from an EMBL/GenBank/DDBJ whole genome shotgun (WGS) entry which is preliminary data.</text>
</comment>
<dbReference type="Pfam" id="PF13432">
    <property type="entry name" value="TPR_16"/>
    <property type="match status" value="1"/>
</dbReference>
<dbReference type="InterPro" id="IPR019734">
    <property type="entry name" value="TPR_rpt"/>
</dbReference>
<protein>
    <submittedName>
        <fullName evidence="2">Tetratricopeptide repeat protein</fullName>
    </submittedName>
</protein>
<keyword evidence="3" id="KW-1185">Reference proteome</keyword>
<proteinExistence type="predicted"/>
<keyword evidence="1" id="KW-0802">TPR repeat</keyword>
<accession>A0A9Q4FR93</accession>
<dbReference type="PROSITE" id="PS50005">
    <property type="entry name" value="TPR"/>
    <property type="match status" value="1"/>
</dbReference>
<dbReference type="RefSeq" id="WP_254674275.1">
    <property type="nucleotide sequence ID" value="NZ_JAMWDU010000003.1"/>
</dbReference>
<dbReference type="SUPFAM" id="SSF48452">
    <property type="entry name" value="TPR-like"/>
    <property type="match status" value="1"/>
</dbReference>